<dbReference type="PROSITE" id="PS51384">
    <property type="entry name" value="FAD_FR"/>
    <property type="match status" value="1"/>
</dbReference>
<dbReference type="InterPro" id="IPR039374">
    <property type="entry name" value="SIP_fam"/>
</dbReference>
<dbReference type="Proteomes" id="UP001254257">
    <property type="component" value="Unassembled WGS sequence"/>
</dbReference>
<dbReference type="InterPro" id="IPR017927">
    <property type="entry name" value="FAD-bd_FR_type"/>
</dbReference>
<dbReference type="SUPFAM" id="SSF63380">
    <property type="entry name" value="Riboflavin synthase domain-like"/>
    <property type="match status" value="1"/>
</dbReference>
<feature type="domain" description="FAD-binding FR-type" evidence="2">
    <location>
        <begin position="107"/>
        <end position="229"/>
    </location>
</feature>
<accession>A0ABU3S190</accession>
<keyword evidence="4" id="KW-1185">Reference proteome</keyword>
<dbReference type="InterPro" id="IPR007037">
    <property type="entry name" value="SIP_rossman_dom"/>
</dbReference>
<dbReference type="Gene3D" id="3.30.310.50">
    <property type="entry name" value="Alpha-D-phosphohexomutase, C-terminal domain"/>
    <property type="match status" value="1"/>
</dbReference>
<evidence type="ECO:0000256" key="1">
    <source>
        <dbReference type="ARBA" id="ARBA00035644"/>
    </source>
</evidence>
<dbReference type="CDD" id="cd06193">
    <property type="entry name" value="siderophore_interacting"/>
    <property type="match status" value="1"/>
</dbReference>
<evidence type="ECO:0000313" key="4">
    <source>
        <dbReference type="Proteomes" id="UP001254257"/>
    </source>
</evidence>
<dbReference type="Gene3D" id="3.40.50.80">
    <property type="entry name" value="Nucleotide-binding domain of ferredoxin-NADP reductase (FNR) module"/>
    <property type="match status" value="1"/>
</dbReference>
<dbReference type="InterPro" id="IPR013113">
    <property type="entry name" value="SIP_FAD-bd"/>
</dbReference>
<comment type="similarity">
    <text evidence="1">Belongs to the SIP oxidoreductase family.</text>
</comment>
<name>A0ABU3S190_9HYPH</name>
<comment type="caution">
    <text evidence="3">The sequence shown here is derived from an EMBL/GenBank/DDBJ whole genome shotgun (WGS) entry which is preliminary data.</text>
</comment>
<evidence type="ECO:0000313" key="3">
    <source>
        <dbReference type="EMBL" id="MDU0338533.1"/>
    </source>
</evidence>
<reference evidence="3 4" key="1">
    <citation type="submission" date="2023-09" db="EMBL/GenBank/DDBJ databases">
        <title>Whole genome shotgun sequencing (WGS) of Bosea sp. ZW T0_25, isolated from stored onions (Allium cepa).</title>
        <authorList>
            <person name="Stoll D.A."/>
            <person name="Huch M."/>
        </authorList>
    </citation>
    <scope>NUCLEOTIDE SEQUENCE [LARGE SCALE GENOMIC DNA]</scope>
    <source>
        <strain evidence="3 4">ZW T0_25</strain>
    </source>
</reference>
<dbReference type="Pfam" id="PF09981">
    <property type="entry name" value="DUF2218"/>
    <property type="match status" value="1"/>
</dbReference>
<dbReference type="InterPro" id="IPR017938">
    <property type="entry name" value="Riboflavin_synthase-like_b-brl"/>
</dbReference>
<dbReference type="Pfam" id="PF04954">
    <property type="entry name" value="SIP"/>
    <property type="match status" value="1"/>
</dbReference>
<dbReference type="Pfam" id="PF08021">
    <property type="entry name" value="FAD_binding_9"/>
    <property type="match status" value="1"/>
</dbReference>
<dbReference type="EMBL" id="JAWDID010000002">
    <property type="protein sequence ID" value="MDU0338533.1"/>
    <property type="molecule type" value="Genomic_DNA"/>
</dbReference>
<dbReference type="RefSeq" id="WP_316016481.1">
    <property type="nucleotide sequence ID" value="NZ_JAWDID010000002.1"/>
</dbReference>
<dbReference type="PANTHER" id="PTHR30157:SF0">
    <property type="entry name" value="NADPH-DEPENDENT FERRIC-CHELATE REDUCTASE"/>
    <property type="match status" value="1"/>
</dbReference>
<gene>
    <name evidence="3" type="ORF">RKE40_01495</name>
</gene>
<dbReference type="Gene3D" id="2.40.30.10">
    <property type="entry name" value="Translation factors"/>
    <property type="match status" value="1"/>
</dbReference>
<evidence type="ECO:0000259" key="2">
    <source>
        <dbReference type="PROSITE" id="PS51384"/>
    </source>
</evidence>
<dbReference type="InterPro" id="IPR014543">
    <property type="entry name" value="UCP028291"/>
</dbReference>
<proteinExistence type="inferred from homology"/>
<protein>
    <submittedName>
        <fullName evidence="3">Siderophore-interacting protein</fullName>
    </submittedName>
</protein>
<dbReference type="PANTHER" id="PTHR30157">
    <property type="entry name" value="FERRIC REDUCTASE, NADPH-DEPENDENT"/>
    <property type="match status" value="1"/>
</dbReference>
<dbReference type="InterPro" id="IPR039261">
    <property type="entry name" value="FNR_nucleotide-bd"/>
</dbReference>
<organism evidence="3 4">
    <name type="scientific">Bosea rubneri</name>
    <dbReference type="NCBI Taxonomy" id="3075434"/>
    <lineage>
        <taxon>Bacteria</taxon>
        <taxon>Pseudomonadati</taxon>
        <taxon>Pseudomonadota</taxon>
        <taxon>Alphaproteobacteria</taxon>
        <taxon>Hyphomicrobiales</taxon>
        <taxon>Boseaceae</taxon>
        <taxon>Bosea</taxon>
    </lineage>
</organism>
<sequence>MAEAARLHAQARVELGDAPAMLRQLCDHFTEHGTVTRQGDGARLEGPYGTVEVAIEGGALRLSAVSPNETYLFVVKSYLAEHLFEFAKGEPFGLNWQGDAPTPAQIPYFREAVVRGAHTLTPAMRRVILACQDTAHFESGGLHVRILIPPAGREPIWPRVGADSRIIWPMAQDELVRRVYTIRSIDHARKELAVDVVLHEDSPGSVWARNARPGDRVGLLGPGGGDVIPADWYLLCGDETALPAIARIAASLPTTARATIVIEVADRAEEQDIRSDAAIAITWLHRDGAPAGSTDLLSKAVRAIGRPDVGSLFVFAGCEQRAARDIRKHLRSEWKLAKDCCLVAAYWRHGHTEVRDHGE</sequence>